<dbReference type="GO" id="GO:0006811">
    <property type="term" value="P:monoatomic ion transport"/>
    <property type="evidence" value="ECO:0007669"/>
    <property type="project" value="UniProtKB-KW"/>
</dbReference>
<keyword evidence="8 13" id="KW-0812">Transmembrane</keyword>
<dbReference type="PATRIC" id="fig|520762.4.peg.2765"/>
<dbReference type="PANTHER" id="PTHR43298">
    <property type="entry name" value="MULTIDRUG RESISTANCE PROTEIN NORM-RELATED"/>
    <property type="match status" value="1"/>
</dbReference>
<dbReference type="RefSeq" id="WP_068557421.1">
    <property type="nucleotide sequence ID" value="NZ_LOEE01000059.1"/>
</dbReference>
<proteinExistence type="inferred from homology"/>
<dbReference type="Proteomes" id="UP000070456">
    <property type="component" value="Unassembled WGS sequence"/>
</dbReference>
<evidence type="ECO:0000256" key="8">
    <source>
        <dbReference type="ARBA" id="ARBA00022692"/>
    </source>
</evidence>
<feature type="transmembrane region" description="Helical" evidence="13">
    <location>
        <begin position="138"/>
        <end position="159"/>
    </location>
</feature>
<keyword evidence="7" id="KW-1003">Cell membrane</keyword>
<dbReference type="InterPro" id="IPR050222">
    <property type="entry name" value="MATE_MdtK"/>
</dbReference>
<evidence type="ECO:0000256" key="10">
    <source>
        <dbReference type="ARBA" id="ARBA00023065"/>
    </source>
</evidence>
<keyword evidence="11 13" id="KW-0472">Membrane</keyword>
<dbReference type="InterPro" id="IPR002528">
    <property type="entry name" value="MATE_fam"/>
</dbReference>
<feature type="transmembrane region" description="Helical" evidence="13">
    <location>
        <begin position="421"/>
        <end position="441"/>
    </location>
</feature>
<dbReference type="PANTHER" id="PTHR43298:SF2">
    <property type="entry name" value="FMN_FAD EXPORTER YEEO-RELATED"/>
    <property type="match status" value="1"/>
</dbReference>
<evidence type="ECO:0000256" key="7">
    <source>
        <dbReference type="ARBA" id="ARBA00022475"/>
    </source>
</evidence>
<evidence type="ECO:0000256" key="9">
    <source>
        <dbReference type="ARBA" id="ARBA00022989"/>
    </source>
</evidence>
<keyword evidence="6" id="KW-0050">Antiport</keyword>
<gene>
    <name evidence="14" type="primary">norM_2</name>
    <name evidence="14" type="ORF">AN619_24920</name>
</gene>
<protein>
    <recommendedName>
        <fullName evidence="4">Probable multidrug resistance protein NorM</fullName>
    </recommendedName>
    <alternativeName>
        <fullName evidence="12">Multidrug-efflux transporter</fullName>
    </alternativeName>
</protein>
<evidence type="ECO:0000256" key="5">
    <source>
        <dbReference type="ARBA" id="ARBA00022448"/>
    </source>
</evidence>
<feature type="transmembrane region" description="Helical" evidence="13">
    <location>
        <begin position="21"/>
        <end position="38"/>
    </location>
</feature>
<comment type="similarity">
    <text evidence="3">Belongs to the multi antimicrobial extrusion (MATE) (TC 2.A.66.1) family.</text>
</comment>
<name>A0A140L175_9FIRM</name>
<evidence type="ECO:0000256" key="12">
    <source>
        <dbReference type="ARBA" id="ARBA00031636"/>
    </source>
</evidence>
<feature type="transmembrane region" description="Helical" evidence="13">
    <location>
        <begin position="289"/>
        <end position="311"/>
    </location>
</feature>
<evidence type="ECO:0000256" key="4">
    <source>
        <dbReference type="ARBA" id="ARBA00020268"/>
    </source>
</evidence>
<dbReference type="GO" id="GO:0042910">
    <property type="term" value="F:xenobiotic transmembrane transporter activity"/>
    <property type="evidence" value="ECO:0007669"/>
    <property type="project" value="InterPro"/>
</dbReference>
<dbReference type="AlphaFoldDB" id="A0A140L175"/>
<feature type="transmembrane region" description="Helical" evidence="13">
    <location>
        <begin position="58"/>
        <end position="80"/>
    </location>
</feature>
<feature type="transmembrane region" description="Helical" evidence="13">
    <location>
        <begin position="100"/>
        <end position="118"/>
    </location>
</feature>
<keyword evidence="15" id="KW-1185">Reference proteome</keyword>
<dbReference type="STRING" id="520762.AN619_24920"/>
<keyword evidence="10" id="KW-0406">Ion transport</keyword>
<feature type="transmembrane region" description="Helical" evidence="13">
    <location>
        <begin position="363"/>
        <end position="384"/>
    </location>
</feature>
<comment type="subcellular location">
    <subcellularLocation>
        <location evidence="2">Cell membrane</location>
        <topology evidence="2">Multi-pass membrane protein</topology>
    </subcellularLocation>
</comment>
<organism evidence="14 15">
    <name type="scientific">Thermotalea metallivorans</name>
    <dbReference type="NCBI Taxonomy" id="520762"/>
    <lineage>
        <taxon>Bacteria</taxon>
        <taxon>Bacillati</taxon>
        <taxon>Bacillota</taxon>
        <taxon>Clostridia</taxon>
        <taxon>Peptostreptococcales</taxon>
        <taxon>Thermotaleaceae</taxon>
        <taxon>Thermotalea</taxon>
    </lineage>
</organism>
<accession>A0A140L175</accession>
<dbReference type="GO" id="GO:0015297">
    <property type="term" value="F:antiporter activity"/>
    <property type="evidence" value="ECO:0007669"/>
    <property type="project" value="UniProtKB-KW"/>
</dbReference>
<dbReference type="Pfam" id="PF01554">
    <property type="entry name" value="MatE"/>
    <property type="match status" value="2"/>
</dbReference>
<dbReference type="InterPro" id="IPR048279">
    <property type="entry name" value="MdtK-like"/>
</dbReference>
<evidence type="ECO:0000256" key="1">
    <source>
        <dbReference type="ARBA" id="ARBA00003408"/>
    </source>
</evidence>
<dbReference type="NCBIfam" id="TIGR00797">
    <property type="entry name" value="matE"/>
    <property type="match status" value="1"/>
</dbReference>
<evidence type="ECO:0000256" key="2">
    <source>
        <dbReference type="ARBA" id="ARBA00004651"/>
    </source>
</evidence>
<reference evidence="14 15" key="1">
    <citation type="submission" date="2015-12" db="EMBL/GenBank/DDBJ databases">
        <title>Draft genome sequence of the thermoanaerobe Thermotalea metallivorans, an isolate from the runoff channel of the Great Artesian Basin, Australia.</title>
        <authorList>
            <person name="Patel B.K."/>
        </authorList>
    </citation>
    <scope>NUCLEOTIDE SEQUENCE [LARGE SCALE GENOMIC DNA]</scope>
    <source>
        <strain evidence="14 15">B2-1</strain>
    </source>
</reference>
<dbReference type="EMBL" id="LOEE01000059">
    <property type="protein sequence ID" value="KXG74300.1"/>
    <property type="molecule type" value="Genomic_DNA"/>
</dbReference>
<keyword evidence="9 13" id="KW-1133">Transmembrane helix</keyword>
<evidence type="ECO:0000256" key="3">
    <source>
        <dbReference type="ARBA" id="ARBA00010199"/>
    </source>
</evidence>
<evidence type="ECO:0000313" key="14">
    <source>
        <dbReference type="EMBL" id="KXG74300.1"/>
    </source>
</evidence>
<evidence type="ECO:0000256" key="11">
    <source>
        <dbReference type="ARBA" id="ARBA00023136"/>
    </source>
</evidence>
<feature type="transmembrane region" description="Helical" evidence="13">
    <location>
        <begin position="171"/>
        <end position="190"/>
    </location>
</feature>
<sequence>MNNLQKLNMTEGSIRSHLIKFSIPIFIGNLLQAAYNVVDSIWIGQFLGAEALAAVTVSFPILFVLISLIIGLTMGATILISQYFGAEEYESLKKTIQTTLAFVGICGIAVSIVGILFSESILKFINTPENIIPMAVDYLIVFSAGLLFMFGYNALGAILRGLGDSKTPLLFLIYATVLNVILDPLFIFGIGPFPKMGVSGAALATTIAQGISFVLGIRHLDKMDHIFKFRFTEIKIDYDILKKSIKIGLPTGIQQTVVSLAAVAITSIVNIFGPITVAAFGAAMRFDNFAFMPAMAIGIGVSTLAGQNIGAGREDRVKETAKWGCILSSAVTVLITMIVLVSPEILMRLFTRDGEVIRIGAEYLRIVSWGYVPIALMFALNGILRGAGDTLASMLITICTLWIIRIPLAKLLSGTSLGARGIWFAMLASLCMNALISYVYYRTGRWKNKAVTGNRMNMMK</sequence>
<evidence type="ECO:0000256" key="13">
    <source>
        <dbReference type="SAM" id="Phobius"/>
    </source>
</evidence>
<feature type="transmembrane region" description="Helical" evidence="13">
    <location>
        <begin position="257"/>
        <end position="283"/>
    </location>
</feature>
<feature type="transmembrane region" description="Helical" evidence="13">
    <location>
        <begin position="323"/>
        <end position="343"/>
    </location>
</feature>
<comment type="function">
    <text evidence="1">Multidrug efflux pump.</text>
</comment>
<keyword evidence="5" id="KW-0813">Transport</keyword>
<evidence type="ECO:0000313" key="15">
    <source>
        <dbReference type="Proteomes" id="UP000070456"/>
    </source>
</evidence>
<feature type="transmembrane region" description="Helical" evidence="13">
    <location>
        <begin position="196"/>
        <end position="217"/>
    </location>
</feature>
<dbReference type="PIRSF" id="PIRSF006603">
    <property type="entry name" value="DinF"/>
    <property type="match status" value="1"/>
</dbReference>
<feature type="transmembrane region" description="Helical" evidence="13">
    <location>
        <begin position="391"/>
        <end position="409"/>
    </location>
</feature>
<dbReference type="CDD" id="cd13138">
    <property type="entry name" value="MATE_yoeA_like"/>
    <property type="match status" value="1"/>
</dbReference>
<comment type="caution">
    <text evidence="14">The sequence shown here is derived from an EMBL/GenBank/DDBJ whole genome shotgun (WGS) entry which is preliminary data.</text>
</comment>
<evidence type="ECO:0000256" key="6">
    <source>
        <dbReference type="ARBA" id="ARBA00022449"/>
    </source>
</evidence>
<dbReference type="GO" id="GO:0005886">
    <property type="term" value="C:plasma membrane"/>
    <property type="evidence" value="ECO:0007669"/>
    <property type="project" value="UniProtKB-SubCell"/>
</dbReference>
<dbReference type="OrthoDB" id="9776324at2"/>